<protein>
    <recommendedName>
        <fullName evidence="1">STAS domain-containing protein</fullName>
    </recommendedName>
</protein>
<dbReference type="PROSITE" id="PS50801">
    <property type="entry name" value="STAS"/>
    <property type="match status" value="1"/>
</dbReference>
<dbReference type="PANTHER" id="PTHR33495:SF2">
    <property type="entry name" value="ANTI-SIGMA FACTOR ANTAGONIST TM_1081-RELATED"/>
    <property type="match status" value="1"/>
</dbReference>
<gene>
    <name evidence="2" type="ORF">AHMF7616_02092</name>
</gene>
<dbReference type="GO" id="GO:0043856">
    <property type="term" value="F:anti-sigma factor antagonist activity"/>
    <property type="evidence" value="ECO:0007669"/>
    <property type="project" value="TreeGrafter"/>
</dbReference>
<reference evidence="2 3" key="1">
    <citation type="submission" date="2018-04" db="EMBL/GenBank/DDBJ databases">
        <title>Adhaeribacter sp. HMF7616 genome sequencing and assembly.</title>
        <authorList>
            <person name="Kang H."/>
            <person name="Kang J."/>
            <person name="Cha I."/>
            <person name="Kim H."/>
            <person name="Joh K."/>
        </authorList>
    </citation>
    <scope>NUCLEOTIDE SEQUENCE [LARGE SCALE GENOMIC DNA]</scope>
    <source>
        <strain evidence="2 3">HMF7616</strain>
    </source>
</reference>
<accession>A0A369QMP2</accession>
<dbReference type="Proteomes" id="UP000253919">
    <property type="component" value="Unassembled WGS sequence"/>
</dbReference>
<dbReference type="Gene3D" id="3.30.750.24">
    <property type="entry name" value="STAS domain"/>
    <property type="match status" value="1"/>
</dbReference>
<sequence length="113" mass="12959">MEINTYLKQDHYLISISGDIDSDKLIYLNNNLDKCLEVSTPAILIDCNHLTHVCVAGLRSLLRYQKLFQNQNKVIVLFGLQPKLEAVFFETGLDRFISLASSYNQALNLIRRN</sequence>
<dbReference type="AlphaFoldDB" id="A0A369QMP2"/>
<comment type="caution">
    <text evidence="2">The sequence shown here is derived from an EMBL/GenBank/DDBJ whole genome shotgun (WGS) entry which is preliminary data.</text>
</comment>
<dbReference type="InterPro" id="IPR002645">
    <property type="entry name" value="STAS_dom"/>
</dbReference>
<dbReference type="OrthoDB" id="885901at2"/>
<evidence type="ECO:0000313" key="2">
    <source>
        <dbReference type="EMBL" id="RDC63488.1"/>
    </source>
</evidence>
<evidence type="ECO:0000259" key="1">
    <source>
        <dbReference type="PROSITE" id="PS50801"/>
    </source>
</evidence>
<keyword evidence="3" id="KW-1185">Reference proteome</keyword>
<dbReference type="Pfam" id="PF01740">
    <property type="entry name" value="STAS"/>
    <property type="match status" value="1"/>
</dbReference>
<dbReference type="EMBL" id="QASA01000001">
    <property type="protein sequence ID" value="RDC63488.1"/>
    <property type="molecule type" value="Genomic_DNA"/>
</dbReference>
<name>A0A369QMP2_9BACT</name>
<dbReference type="PANTHER" id="PTHR33495">
    <property type="entry name" value="ANTI-SIGMA FACTOR ANTAGONIST TM_1081-RELATED-RELATED"/>
    <property type="match status" value="1"/>
</dbReference>
<proteinExistence type="predicted"/>
<dbReference type="SUPFAM" id="SSF52091">
    <property type="entry name" value="SpoIIaa-like"/>
    <property type="match status" value="1"/>
</dbReference>
<evidence type="ECO:0000313" key="3">
    <source>
        <dbReference type="Proteomes" id="UP000253919"/>
    </source>
</evidence>
<dbReference type="InterPro" id="IPR036513">
    <property type="entry name" value="STAS_dom_sf"/>
</dbReference>
<organism evidence="2 3">
    <name type="scientific">Adhaeribacter pallidiroseus</name>
    <dbReference type="NCBI Taxonomy" id="2072847"/>
    <lineage>
        <taxon>Bacteria</taxon>
        <taxon>Pseudomonadati</taxon>
        <taxon>Bacteroidota</taxon>
        <taxon>Cytophagia</taxon>
        <taxon>Cytophagales</taxon>
        <taxon>Hymenobacteraceae</taxon>
        <taxon>Adhaeribacter</taxon>
    </lineage>
</organism>
<dbReference type="RefSeq" id="WP_115372778.1">
    <property type="nucleotide sequence ID" value="NZ_QASA01000001.1"/>
</dbReference>
<dbReference type="CDD" id="cd07043">
    <property type="entry name" value="STAS_anti-anti-sigma_factors"/>
    <property type="match status" value="1"/>
</dbReference>
<feature type="domain" description="STAS" evidence="1">
    <location>
        <begin position="1"/>
        <end position="110"/>
    </location>
</feature>